<protein>
    <recommendedName>
        <fullName evidence="5">Ribose-5-phosphate isomerase</fullName>
        <ecNumber evidence="4">5.3.1.6</ecNumber>
    </recommendedName>
    <alternativeName>
        <fullName evidence="8">D-ribose-5-phosphate ketol-isomerase</fullName>
    </alternativeName>
    <alternativeName>
        <fullName evidence="7">Phosphoriboisomerase</fullName>
    </alternativeName>
</protein>
<comment type="catalytic activity">
    <reaction evidence="1">
        <text>aldehydo-D-ribose 5-phosphate = D-ribulose 5-phosphate</text>
        <dbReference type="Rhea" id="RHEA:14657"/>
        <dbReference type="ChEBI" id="CHEBI:58121"/>
        <dbReference type="ChEBI" id="CHEBI:58273"/>
        <dbReference type="EC" id="5.3.1.6"/>
    </reaction>
</comment>
<organism evidence="9 10">
    <name type="scientific">Mortierella isabellina</name>
    <name type="common">Filamentous fungus</name>
    <name type="synonym">Umbelopsis isabellina</name>
    <dbReference type="NCBI Taxonomy" id="91625"/>
    <lineage>
        <taxon>Eukaryota</taxon>
        <taxon>Fungi</taxon>
        <taxon>Fungi incertae sedis</taxon>
        <taxon>Mucoromycota</taxon>
        <taxon>Mucoromycotina</taxon>
        <taxon>Umbelopsidomycetes</taxon>
        <taxon>Umbelopsidales</taxon>
        <taxon>Umbelopsidaceae</taxon>
        <taxon>Umbelopsis</taxon>
    </lineage>
</organism>
<dbReference type="Gene3D" id="3.40.50.1360">
    <property type="match status" value="1"/>
</dbReference>
<comment type="similarity">
    <text evidence="3">Belongs to the ribose 5-phosphate isomerase family.</text>
</comment>
<dbReference type="PANTHER" id="PTHR11934">
    <property type="entry name" value="RIBOSE-5-PHOSPHATE ISOMERASE"/>
    <property type="match status" value="1"/>
</dbReference>
<dbReference type="GO" id="GO:0004751">
    <property type="term" value="F:ribose-5-phosphate isomerase activity"/>
    <property type="evidence" value="ECO:0007669"/>
    <property type="project" value="UniProtKB-EC"/>
</dbReference>
<dbReference type="SUPFAM" id="SSF100950">
    <property type="entry name" value="NagB/RpiA/CoA transferase-like"/>
    <property type="match status" value="1"/>
</dbReference>
<dbReference type="CDD" id="cd01398">
    <property type="entry name" value="RPI_A"/>
    <property type="match status" value="1"/>
</dbReference>
<evidence type="ECO:0000256" key="8">
    <source>
        <dbReference type="ARBA" id="ARBA00032273"/>
    </source>
</evidence>
<evidence type="ECO:0000313" key="10">
    <source>
        <dbReference type="Proteomes" id="UP000654370"/>
    </source>
</evidence>
<name>A0A8H7PDS4_MORIS</name>
<dbReference type="UniPathway" id="UPA00115">
    <property type="reaction ID" value="UER00412"/>
</dbReference>
<evidence type="ECO:0000256" key="4">
    <source>
        <dbReference type="ARBA" id="ARBA00011959"/>
    </source>
</evidence>
<keyword evidence="10" id="KW-1185">Reference proteome</keyword>
<evidence type="ECO:0000256" key="1">
    <source>
        <dbReference type="ARBA" id="ARBA00001713"/>
    </source>
</evidence>
<reference evidence="9" key="1">
    <citation type="submission" date="2020-12" db="EMBL/GenBank/DDBJ databases">
        <title>Metabolic potential, ecology and presence of endohyphal bacteria is reflected in genomic diversity of Mucoromycotina.</title>
        <authorList>
            <person name="Muszewska A."/>
            <person name="Okrasinska A."/>
            <person name="Steczkiewicz K."/>
            <person name="Drgas O."/>
            <person name="Orlowska M."/>
            <person name="Perlinska-Lenart U."/>
            <person name="Aleksandrzak-Piekarczyk T."/>
            <person name="Szatraj K."/>
            <person name="Zielenkiewicz U."/>
            <person name="Pilsyk S."/>
            <person name="Malc E."/>
            <person name="Mieczkowski P."/>
            <person name="Kruszewska J.S."/>
            <person name="Biernat P."/>
            <person name="Pawlowska J."/>
        </authorList>
    </citation>
    <scope>NUCLEOTIDE SEQUENCE</scope>
    <source>
        <strain evidence="9">WA0000067209</strain>
    </source>
</reference>
<dbReference type="GO" id="GO:0006014">
    <property type="term" value="P:D-ribose metabolic process"/>
    <property type="evidence" value="ECO:0007669"/>
    <property type="project" value="TreeGrafter"/>
</dbReference>
<evidence type="ECO:0000256" key="5">
    <source>
        <dbReference type="ARBA" id="ARBA00019150"/>
    </source>
</evidence>
<dbReference type="FunFam" id="3.30.70.260:FF:000018">
    <property type="entry name" value="Ribose-5-phosphate isomerase A"/>
    <property type="match status" value="1"/>
</dbReference>
<dbReference type="Proteomes" id="UP000654370">
    <property type="component" value="Unassembled WGS sequence"/>
</dbReference>
<dbReference type="FunFam" id="3.40.50.1360:FF:000001">
    <property type="entry name" value="Ribose-5-phosphate isomerase A"/>
    <property type="match status" value="1"/>
</dbReference>
<dbReference type="PANTHER" id="PTHR11934:SF0">
    <property type="entry name" value="RIBOSE-5-PHOSPHATE ISOMERASE"/>
    <property type="match status" value="1"/>
</dbReference>
<proteinExistence type="inferred from homology"/>
<dbReference type="InterPro" id="IPR004788">
    <property type="entry name" value="Ribose5P_isomerase_type_A"/>
</dbReference>
<dbReference type="SUPFAM" id="SSF75445">
    <property type="entry name" value="D-ribose-5-phosphate isomerase (RpiA), lid domain"/>
    <property type="match status" value="1"/>
</dbReference>
<sequence>MLHTAKAIRLATTRLYSTAVGIEQGKKAAAYRAVNDYIDSTRRVVGIGSGSTIRYAVDCLRQKQDLSHIVYIPTSFQSRQLIQQANLTVGTLEQYPRIDVTIDGADEVDPDLNCIKGGGACHLQEKIIAYASGTVVIIAAVSAIGTKCNEQHTYHFVGLKTLFTKSASQQWTNGVPLEVLPMAYSTILSHLKEKYPSVKASLRMATEKAGPVITDNGNFVIDAHFGPIPSPADLANQLKLMPGIIEVGLFCNMVETAFFGSADGSVNIQAKK</sequence>
<dbReference type="EC" id="5.3.1.6" evidence="4"/>
<dbReference type="EMBL" id="JAEPQZ010000018">
    <property type="protein sequence ID" value="KAG2172038.1"/>
    <property type="molecule type" value="Genomic_DNA"/>
</dbReference>
<evidence type="ECO:0000256" key="7">
    <source>
        <dbReference type="ARBA" id="ARBA00029734"/>
    </source>
</evidence>
<dbReference type="AlphaFoldDB" id="A0A8H7PDS4"/>
<evidence type="ECO:0000256" key="6">
    <source>
        <dbReference type="ARBA" id="ARBA00023235"/>
    </source>
</evidence>
<dbReference type="OrthoDB" id="1555531at2759"/>
<dbReference type="GO" id="GO:0005737">
    <property type="term" value="C:cytoplasm"/>
    <property type="evidence" value="ECO:0007669"/>
    <property type="project" value="TreeGrafter"/>
</dbReference>
<evidence type="ECO:0000313" key="9">
    <source>
        <dbReference type="EMBL" id="KAG2172038.1"/>
    </source>
</evidence>
<evidence type="ECO:0000256" key="3">
    <source>
        <dbReference type="ARBA" id="ARBA00008088"/>
    </source>
</evidence>
<comment type="pathway">
    <text evidence="2">Carbohydrate degradation; pentose phosphate pathway; D-ribose 5-phosphate from D-ribulose 5-phosphate (non-oxidative stage): step 1/1.</text>
</comment>
<evidence type="ECO:0000256" key="2">
    <source>
        <dbReference type="ARBA" id="ARBA00004988"/>
    </source>
</evidence>
<gene>
    <name evidence="9" type="ORF">INT43_001515</name>
</gene>
<accession>A0A8H7PDS4</accession>
<keyword evidence="6" id="KW-0413">Isomerase</keyword>
<dbReference type="Pfam" id="PF06026">
    <property type="entry name" value="Rib_5-P_isom_A"/>
    <property type="match status" value="2"/>
</dbReference>
<dbReference type="NCBIfam" id="TIGR00021">
    <property type="entry name" value="rpiA"/>
    <property type="match status" value="1"/>
</dbReference>
<dbReference type="InterPro" id="IPR037171">
    <property type="entry name" value="NagB/RpiA_transferase-like"/>
</dbReference>
<dbReference type="GO" id="GO:0009052">
    <property type="term" value="P:pentose-phosphate shunt, non-oxidative branch"/>
    <property type="evidence" value="ECO:0007669"/>
    <property type="project" value="InterPro"/>
</dbReference>
<comment type="caution">
    <text evidence="9">The sequence shown here is derived from an EMBL/GenBank/DDBJ whole genome shotgun (WGS) entry which is preliminary data.</text>
</comment>
<dbReference type="Gene3D" id="3.30.70.260">
    <property type="match status" value="1"/>
</dbReference>